<accession>L1IRT2</accession>
<dbReference type="AlphaFoldDB" id="L1IRT2"/>
<dbReference type="KEGG" id="gtt:GUITHDRAFT_143795"/>
<reference evidence="2 4" key="1">
    <citation type="journal article" date="2012" name="Nature">
        <title>Algal genomes reveal evolutionary mosaicism and the fate of nucleomorphs.</title>
        <authorList>
            <consortium name="DOE Joint Genome Institute"/>
            <person name="Curtis B.A."/>
            <person name="Tanifuji G."/>
            <person name="Burki F."/>
            <person name="Gruber A."/>
            <person name="Irimia M."/>
            <person name="Maruyama S."/>
            <person name="Arias M.C."/>
            <person name="Ball S.G."/>
            <person name="Gile G.H."/>
            <person name="Hirakawa Y."/>
            <person name="Hopkins J.F."/>
            <person name="Kuo A."/>
            <person name="Rensing S.A."/>
            <person name="Schmutz J."/>
            <person name="Symeonidi A."/>
            <person name="Elias M."/>
            <person name="Eveleigh R.J."/>
            <person name="Herman E.K."/>
            <person name="Klute M.J."/>
            <person name="Nakayama T."/>
            <person name="Obornik M."/>
            <person name="Reyes-Prieto A."/>
            <person name="Armbrust E.V."/>
            <person name="Aves S.J."/>
            <person name="Beiko R.G."/>
            <person name="Coutinho P."/>
            <person name="Dacks J.B."/>
            <person name="Durnford D.G."/>
            <person name="Fast N.M."/>
            <person name="Green B.R."/>
            <person name="Grisdale C.J."/>
            <person name="Hempel F."/>
            <person name="Henrissat B."/>
            <person name="Hoppner M.P."/>
            <person name="Ishida K."/>
            <person name="Kim E."/>
            <person name="Koreny L."/>
            <person name="Kroth P.G."/>
            <person name="Liu Y."/>
            <person name="Malik S.B."/>
            <person name="Maier U.G."/>
            <person name="McRose D."/>
            <person name="Mock T."/>
            <person name="Neilson J.A."/>
            <person name="Onodera N.T."/>
            <person name="Poole A.M."/>
            <person name="Pritham E.J."/>
            <person name="Richards T.A."/>
            <person name="Rocap G."/>
            <person name="Roy S.W."/>
            <person name="Sarai C."/>
            <person name="Schaack S."/>
            <person name="Shirato S."/>
            <person name="Slamovits C.H."/>
            <person name="Spencer D.F."/>
            <person name="Suzuki S."/>
            <person name="Worden A.Z."/>
            <person name="Zauner S."/>
            <person name="Barry K."/>
            <person name="Bell C."/>
            <person name="Bharti A.K."/>
            <person name="Crow J.A."/>
            <person name="Grimwood J."/>
            <person name="Kramer R."/>
            <person name="Lindquist E."/>
            <person name="Lucas S."/>
            <person name="Salamov A."/>
            <person name="McFadden G.I."/>
            <person name="Lane C.E."/>
            <person name="Keeling P.J."/>
            <person name="Gray M.W."/>
            <person name="Grigoriev I.V."/>
            <person name="Archibald J.M."/>
        </authorList>
    </citation>
    <scope>NUCLEOTIDE SEQUENCE</scope>
    <source>
        <strain evidence="2 4">CCMP2712</strain>
    </source>
</reference>
<dbReference type="RefSeq" id="XP_005825961.1">
    <property type="nucleotide sequence ID" value="XM_005825904.1"/>
</dbReference>
<evidence type="ECO:0000256" key="1">
    <source>
        <dbReference type="SAM" id="SignalP"/>
    </source>
</evidence>
<keyword evidence="4" id="KW-1185">Reference proteome</keyword>
<proteinExistence type="predicted"/>
<evidence type="ECO:0000313" key="3">
    <source>
        <dbReference type="EnsemblProtists" id="EKX38981"/>
    </source>
</evidence>
<reference evidence="4" key="2">
    <citation type="submission" date="2012-11" db="EMBL/GenBank/DDBJ databases">
        <authorList>
            <person name="Kuo A."/>
            <person name="Curtis B.A."/>
            <person name="Tanifuji G."/>
            <person name="Burki F."/>
            <person name="Gruber A."/>
            <person name="Irimia M."/>
            <person name="Maruyama S."/>
            <person name="Arias M.C."/>
            <person name="Ball S.G."/>
            <person name="Gile G.H."/>
            <person name="Hirakawa Y."/>
            <person name="Hopkins J.F."/>
            <person name="Rensing S.A."/>
            <person name="Schmutz J."/>
            <person name="Symeonidi A."/>
            <person name="Elias M."/>
            <person name="Eveleigh R.J."/>
            <person name="Herman E.K."/>
            <person name="Klute M.J."/>
            <person name="Nakayama T."/>
            <person name="Obornik M."/>
            <person name="Reyes-Prieto A."/>
            <person name="Armbrust E.V."/>
            <person name="Aves S.J."/>
            <person name="Beiko R.G."/>
            <person name="Coutinho P."/>
            <person name="Dacks J.B."/>
            <person name="Durnford D.G."/>
            <person name="Fast N.M."/>
            <person name="Green B.R."/>
            <person name="Grisdale C."/>
            <person name="Hempe F."/>
            <person name="Henrissat B."/>
            <person name="Hoppner M.P."/>
            <person name="Ishida K.-I."/>
            <person name="Kim E."/>
            <person name="Koreny L."/>
            <person name="Kroth P.G."/>
            <person name="Liu Y."/>
            <person name="Malik S.-B."/>
            <person name="Maier U.G."/>
            <person name="McRose D."/>
            <person name="Mock T."/>
            <person name="Neilson J.A."/>
            <person name="Onodera N.T."/>
            <person name="Poole A.M."/>
            <person name="Pritham E.J."/>
            <person name="Richards T.A."/>
            <person name="Rocap G."/>
            <person name="Roy S.W."/>
            <person name="Sarai C."/>
            <person name="Schaack S."/>
            <person name="Shirato S."/>
            <person name="Slamovits C.H."/>
            <person name="Spencer D.F."/>
            <person name="Suzuki S."/>
            <person name="Worden A.Z."/>
            <person name="Zauner S."/>
            <person name="Barry K."/>
            <person name="Bell C."/>
            <person name="Bharti A.K."/>
            <person name="Crow J.A."/>
            <person name="Grimwood J."/>
            <person name="Kramer R."/>
            <person name="Lindquist E."/>
            <person name="Lucas S."/>
            <person name="Salamov A."/>
            <person name="McFadden G.I."/>
            <person name="Lane C.E."/>
            <person name="Keeling P.J."/>
            <person name="Gray M.W."/>
            <person name="Grigoriev I.V."/>
            <person name="Archibald J.M."/>
        </authorList>
    </citation>
    <scope>NUCLEOTIDE SEQUENCE</scope>
    <source>
        <strain evidence="4">CCMP2712</strain>
    </source>
</reference>
<evidence type="ECO:0000313" key="4">
    <source>
        <dbReference type="Proteomes" id="UP000011087"/>
    </source>
</evidence>
<organism evidence="2">
    <name type="scientific">Guillardia theta (strain CCMP2712)</name>
    <name type="common">Cryptophyte</name>
    <dbReference type="NCBI Taxonomy" id="905079"/>
    <lineage>
        <taxon>Eukaryota</taxon>
        <taxon>Cryptophyceae</taxon>
        <taxon>Pyrenomonadales</taxon>
        <taxon>Geminigeraceae</taxon>
        <taxon>Guillardia</taxon>
    </lineage>
</organism>
<reference evidence="3" key="3">
    <citation type="submission" date="2015-06" db="UniProtKB">
        <authorList>
            <consortium name="EnsemblProtists"/>
        </authorList>
    </citation>
    <scope>IDENTIFICATION</scope>
</reference>
<gene>
    <name evidence="2" type="ORF">GUITHDRAFT_143795</name>
</gene>
<dbReference type="PaxDb" id="55529-EKX38981"/>
<dbReference type="HOGENOM" id="CLU_495640_0_0_1"/>
<sequence length="534" mass="57362">MTMHGRSGVIALLLVLLLDASAAKLLRINRALPAASNTQPATAASLVDHVIHTMRAKVHTITNTVRTKALHDSKQHTTQLRSTQASAEMHASVEIDVNFSCVTKEDGDRIHNMAEPCLSILNNTANLVNQSVMDHLCNPSTGCLPRLLNTSLAPYLPNCTSDQVTVVEKKLNSTIGSIVPLFCLKLGGEYCVSEVISLTEAPLNIEGLCSSQCVRYYMDAFVGPTVDGMSTAFLCMQDSHGHYCLARLLDFLNSEDALSSQFLCSECGAKIIVKDATCSCGHVRESHFYQEMIVKTLASLVRTERSMEIMALKARTNVVQALPACMLQAKIHAAQDIGCCVGSLLEVDQPTSAWVHAMAKSCSLTLPAPCGGGKKITFMITIGNLKITWYIAAENSVTADEYLIGDLGNLFALMPYLLNKTFSKGLPGGGTEIEIQADAVNEDEEIRLLAFLNTIETRRNGGMTLTQMSANLPADARVDANQDLSFSVQAGSIIQSNLWSSDPSSAATSPPMAASTSLLLAVISMSVSAMALRL</sequence>
<feature type="chain" id="PRO_5008770341" evidence="1">
    <location>
        <begin position="24"/>
        <end position="534"/>
    </location>
</feature>
<evidence type="ECO:0000313" key="2">
    <source>
        <dbReference type="EMBL" id="EKX38981.1"/>
    </source>
</evidence>
<protein>
    <submittedName>
        <fullName evidence="2 3">Uncharacterized protein</fullName>
    </submittedName>
</protein>
<keyword evidence="1" id="KW-0732">Signal</keyword>
<feature type="signal peptide" evidence="1">
    <location>
        <begin position="1"/>
        <end position="23"/>
    </location>
</feature>
<dbReference type="Proteomes" id="UP000011087">
    <property type="component" value="Unassembled WGS sequence"/>
</dbReference>
<dbReference type="EMBL" id="JH993043">
    <property type="protein sequence ID" value="EKX38981.1"/>
    <property type="molecule type" value="Genomic_DNA"/>
</dbReference>
<dbReference type="GeneID" id="17295713"/>
<dbReference type="EnsemblProtists" id="EKX38981">
    <property type="protein sequence ID" value="EKX38981"/>
    <property type="gene ID" value="GUITHDRAFT_143795"/>
</dbReference>
<name>L1IRT2_GUITC</name>